<gene>
    <name evidence="9" type="ORF">UFOPK3773_01585</name>
</gene>
<name>A0A6J7KDN4_9ZZZZ</name>
<dbReference type="Pfam" id="PF02875">
    <property type="entry name" value="Mur_ligase_C"/>
    <property type="match status" value="1"/>
</dbReference>
<evidence type="ECO:0000256" key="3">
    <source>
        <dbReference type="ARBA" id="ARBA00022741"/>
    </source>
</evidence>
<dbReference type="InterPro" id="IPR013221">
    <property type="entry name" value="Mur_ligase_cen"/>
</dbReference>
<dbReference type="GO" id="GO:0051301">
    <property type="term" value="P:cell division"/>
    <property type="evidence" value="ECO:0007669"/>
    <property type="project" value="UniProtKB-KW"/>
</dbReference>
<accession>A0A6J7KDN4</accession>
<dbReference type="Pfam" id="PF08245">
    <property type="entry name" value="Mur_ligase_M"/>
    <property type="match status" value="1"/>
</dbReference>
<dbReference type="GO" id="GO:0047480">
    <property type="term" value="F:UDP-N-acetylmuramoyl-tripeptide-D-alanyl-D-alanine ligase activity"/>
    <property type="evidence" value="ECO:0007669"/>
    <property type="project" value="InterPro"/>
</dbReference>
<feature type="domain" description="Mur ligase C-terminal" evidence="7">
    <location>
        <begin position="214"/>
        <end position="345"/>
    </location>
</feature>
<dbReference type="SUPFAM" id="SSF53623">
    <property type="entry name" value="MurD-like peptide ligases, catalytic domain"/>
    <property type="match status" value="1"/>
</dbReference>
<dbReference type="PANTHER" id="PTHR43024:SF1">
    <property type="entry name" value="UDP-N-ACETYLMURAMOYL-TRIPEPTIDE--D-ALANYL-D-ALANINE LIGASE"/>
    <property type="match status" value="1"/>
</dbReference>
<evidence type="ECO:0000256" key="5">
    <source>
        <dbReference type="ARBA" id="ARBA00023306"/>
    </source>
</evidence>
<dbReference type="InterPro" id="IPR005863">
    <property type="entry name" value="UDP-N-AcMur_synth"/>
</dbReference>
<dbReference type="InterPro" id="IPR036565">
    <property type="entry name" value="Mur-like_cat_sf"/>
</dbReference>
<dbReference type="InterPro" id="IPR004101">
    <property type="entry name" value="Mur_ligase_C"/>
</dbReference>
<dbReference type="PANTHER" id="PTHR43024">
    <property type="entry name" value="UDP-N-ACETYLMURAMOYL-TRIPEPTIDE--D-ALANYL-D-ALANINE LIGASE"/>
    <property type="match status" value="1"/>
</dbReference>
<evidence type="ECO:0000256" key="1">
    <source>
        <dbReference type="ARBA" id="ARBA00022598"/>
    </source>
</evidence>
<dbReference type="NCBIfam" id="TIGR01143">
    <property type="entry name" value="murF"/>
    <property type="match status" value="1"/>
</dbReference>
<dbReference type="Gene3D" id="3.40.1190.10">
    <property type="entry name" value="Mur-like, catalytic domain"/>
    <property type="match status" value="1"/>
</dbReference>
<proteinExistence type="predicted"/>
<sequence>MAITGSSGKTSTKDLVAAVLADAAETIAPPGSFNNEVGLPVTALRADEDTRFLVMEMGMRGRGHIRYLCDIAPPQVAVVTNVGSAHLELLGSREAIADAKAEVVQALAPTGVAILNHDDPLVLSMRRHTEAGVLTFGESEASDVRAQAVVLDALARASFVVVHAGQEAAVRLRVHGRHQVSNALAAAAVGVAVGLPLERVAEVLSSSEPASRWRMEVARSERGTIVVNDAYNANPESVAAALEALAAMAASIPEGARTWVVLGEMREIGHTSAAEHRQVGLMVGHLGVSRLVVVGEGARPAYESALAELGAERATWVPNAEAAVALLAGVAGVGPDDIVLVKASRSIGLERVAMALLEPASDKDGES</sequence>
<keyword evidence="5" id="KW-0131">Cell cycle</keyword>
<evidence type="ECO:0000259" key="7">
    <source>
        <dbReference type="Pfam" id="PF02875"/>
    </source>
</evidence>
<protein>
    <recommendedName>
        <fullName evidence="6">UDP-MurNAc-pentapeptide synthetase</fullName>
    </recommendedName>
</protein>
<dbReference type="GO" id="GO:0071555">
    <property type="term" value="P:cell wall organization"/>
    <property type="evidence" value="ECO:0007669"/>
    <property type="project" value="InterPro"/>
</dbReference>
<evidence type="ECO:0000313" key="9">
    <source>
        <dbReference type="EMBL" id="CAB4954200.1"/>
    </source>
</evidence>
<keyword evidence="4" id="KW-0067">ATP-binding</keyword>
<keyword evidence="1" id="KW-0436">Ligase</keyword>
<dbReference type="InterPro" id="IPR051046">
    <property type="entry name" value="MurCDEF_CellWall_CoF430Synth"/>
</dbReference>
<dbReference type="EMBL" id="CAFBNF010000199">
    <property type="protein sequence ID" value="CAB4954200.1"/>
    <property type="molecule type" value="Genomic_DNA"/>
</dbReference>
<keyword evidence="3" id="KW-0547">Nucleotide-binding</keyword>
<evidence type="ECO:0000256" key="2">
    <source>
        <dbReference type="ARBA" id="ARBA00022618"/>
    </source>
</evidence>
<feature type="domain" description="Mur ligase central" evidence="8">
    <location>
        <begin position="3"/>
        <end position="189"/>
    </location>
</feature>
<evidence type="ECO:0000259" key="8">
    <source>
        <dbReference type="Pfam" id="PF08245"/>
    </source>
</evidence>
<organism evidence="9">
    <name type="scientific">freshwater metagenome</name>
    <dbReference type="NCBI Taxonomy" id="449393"/>
    <lineage>
        <taxon>unclassified sequences</taxon>
        <taxon>metagenomes</taxon>
        <taxon>ecological metagenomes</taxon>
    </lineage>
</organism>
<dbReference type="SUPFAM" id="SSF53244">
    <property type="entry name" value="MurD-like peptide ligases, peptide-binding domain"/>
    <property type="match status" value="1"/>
</dbReference>
<dbReference type="Gene3D" id="3.90.190.20">
    <property type="entry name" value="Mur ligase, C-terminal domain"/>
    <property type="match status" value="1"/>
</dbReference>
<dbReference type="GO" id="GO:0005524">
    <property type="term" value="F:ATP binding"/>
    <property type="evidence" value="ECO:0007669"/>
    <property type="project" value="UniProtKB-KW"/>
</dbReference>
<reference evidence="9" key="1">
    <citation type="submission" date="2020-05" db="EMBL/GenBank/DDBJ databases">
        <authorList>
            <person name="Chiriac C."/>
            <person name="Salcher M."/>
            <person name="Ghai R."/>
            <person name="Kavagutti S V."/>
        </authorList>
    </citation>
    <scope>NUCLEOTIDE SEQUENCE</scope>
</reference>
<keyword evidence="2" id="KW-0132">Cell division</keyword>
<evidence type="ECO:0000256" key="6">
    <source>
        <dbReference type="ARBA" id="ARBA00031461"/>
    </source>
</evidence>
<dbReference type="AlphaFoldDB" id="A0A6J7KDN4"/>
<evidence type="ECO:0000256" key="4">
    <source>
        <dbReference type="ARBA" id="ARBA00022840"/>
    </source>
</evidence>
<dbReference type="InterPro" id="IPR036615">
    <property type="entry name" value="Mur_ligase_C_dom_sf"/>
</dbReference>